<keyword evidence="2" id="KW-1185">Reference proteome</keyword>
<gene>
    <name evidence="1" type="ORF">GSCOC_T00035232001</name>
</gene>
<protein>
    <submittedName>
        <fullName evidence="1">Uncharacterized protein</fullName>
    </submittedName>
</protein>
<dbReference type="EMBL" id="HG739145">
    <property type="protein sequence ID" value="CDP11924.1"/>
    <property type="molecule type" value="Genomic_DNA"/>
</dbReference>
<accession>A0A068UUH8</accession>
<evidence type="ECO:0000313" key="1">
    <source>
        <dbReference type="EMBL" id="CDP11924.1"/>
    </source>
</evidence>
<proteinExistence type="predicted"/>
<dbReference type="Proteomes" id="UP000295252">
    <property type="component" value="Chromosome II"/>
</dbReference>
<dbReference type="PhylomeDB" id="A0A068UUH8"/>
<name>A0A068UUH8_COFCA</name>
<organism evidence="1 2">
    <name type="scientific">Coffea canephora</name>
    <name type="common">Robusta coffee</name>
    <dbReference type="NCBI Taxonomy" id="49390"/>
    <lineage>
        <taxon>Eukaryota</taxon>
        <taxon>Viridiplantae</taxon>
        <taxon>Streptophyta</taxon>
        <taxon>Embryophyta</taxon>
        <taxon>Tracheophyta</taxon>
        <taxon>Spermatophyta</taxon>
        <taxon>Magnoliopsida</taxon>
        <taxon>eudicotyledons</taxon>
        <taxon>Gunneridae</taxon>
        <taxon>Pentapetalae</taxon>
        <taxon>asterids</taxon>
        <taxon>lamiids</taxon>
        <taxon>Gentianales</taxon>
        <taxon>Rubiaceae</taxon>
        <taxon>Ixoroideae</taxon>
        <taxon>Gardenieae complex</taxon>
        <taxon>Bertiereae - Coffeeae clade</taxon>
        <taxon>Coffeeae</taxon>
        <taxon>Coffea</taxon>
    </lineage>
</organism>
<dbReference type="Gramene" id="CDP11924">
    <property type="protein sequence ID" value="CDP11924"/>
    <property type="gene ID" value="GSCOC_T00035232001"/>
</dbReference>
<dbReference type="STRING" id="49390.A0A068UUH8"/>
<dbReference type="AlphaFoldDB" id="A0A068UUH8"/>
<evidence type="ECO:0000313" key="2">
    <source>
        <dbReference type="Proteomes" id="UP000295252"/>
    </source>
</evidence>
<dbReference type="InParanoid" id="A0A068UUH8"/>
<reference evidence="2" key="1">
    <citation type="journal article" date="2014" name="Science">
        <title>The coffee genome provides insight into the convergent evolution of caffeine biosynthesis.</title>
        <authorList>
            <person name="Denoeud F."/>
            <person name="Carretero-Paulet L."/>
            <person name="Dereeper A."/>
            <person name="Droc G."/>
            <person name="Guyot R."/>
            <person name="Pietrella M."/>
            <person name="Zheng C."/>
            <person name="Alberti A."/>
            <person name="Anthony F."/>
            <person name="Aprea G."/>
            <person name="Aury J.M."/>
            <person name="Bento P."/>
            <person name="Bernard M."/>
            <person name="Bocs S."/>
            <person name="Campa C."/>
            <person name="Cenci A."/>
            <person name="Combes M.C."/>
            <person name="Crouzillat D."/>
            <person name="Da Silva C."/>
            <person name="Daddiego L."/>
            <person name="De Bellis F."/>
            <person name="Dussert S."/>
            <person name="Garsmeur O."/>
            <person name="Gayraud T."/>
            <person name="Guignon V."/>
            <person name="Jahn K."/>
            <person name="Jamilloux V."/>
            <person name="Joet T."/>
            <person name="Labadie K."/>
            <person name="Lan T."/>
            <person name="Leclercq J."/>
            <person name="Lepelley M."/>
            <person name="Leroy T."/>
            <person name="Li L.T."/>
            <person name="Librado P."/>
            <person name="Lopez L."/>
            <person name="Munoz A."/>
            <person name="Noel B."/>
            <person name="Pallavicini A."/>
            <person name="Perrotta G."/>
            <person name="Poncet V."/>
            <person name="Pot D."/>
            <person name="Priyono X."/>
            <person name="Rigoreau M."/>
            <person name="Rouard M."/>
            <person name="Rozas J."/>
            <person name="Tranchant-Dubreuil C."/>
            <person name="VanBuren R."/>
            <person name="Zhang Q."/>
            <person name="Andrade A.C."/>
            <person name="Argout X."/>
            <person name="Bertrand B."/>
            <person name="de Kochko A."/>
            <person name="Graziosi G."/>
            <person name="Henry R.J."/>
            <person name="Jayarama X."/>
            <person name="Ming R."/>
            <person name="Nagai C."/>
            <person name="Rounsley S."/>
            <person name="Sankoff D."/>
            <person name="Giuliano G."/>
            <person name="Albert V.A."/>
            <person name="Wincker P."/>
            <person name="Lashermes P."/>
        </authorList>
    </citation>
    <scope>NUCLEOTIDE SEQUENCE [LARGE SCALE GENOMIC DNA]</scope>
    <source>
        <strain evidence="2">cv. DH200-94</strain>
    </source>
</reference>
<sequence length="43" mass="4895">MQLNMALFFSGGDRKELKQQVTGRIRKEMQNPDNGARIPDLCS</sequence>